<evidence type="ECO:0000313" key="2">
    <source>
        <dbReference type="EMBL" id="PRH85632.1"/>
    </source>
</evidence>
<evidence type="ECO:0000256" key="1">
    <source>
        <dbReference type="SAM" id="MobiDB-lite"/>
    </source>
</evidence>
<accession>A0A2S9Q8F2</accession>
<reference evidence="2 3" key="1">
    <citation type="submission" date="2018-02" db="EMBL/GenBank/DDBJ databases">
        <title>Whole genome sequencing of endophytic bacterium.</title>
        <authorList>
            <person name="Eedara R."/>
            <person name="Podile A.R."/>
        </authorList>
    </citation>
    <scope>NUCLEOTIDE SEQUENCE [LARGE SCALE GENOMIC DNA]</scope>
    <source>
        <strain evidence="2 3">RP1T</strain>
    </source>
</reference>
<gene>
    <name evidence="2" type="ORF">C5L14_21925</name>
</gene>
<dbReference type="EMBL" id="PUEJ01000008">
    <property type="protein sequence ID" value="PRH85632.1"/>
    <property type="molecule type" value="Genomic_DNA"/>
</dbReference>
<dbReference type="RefSeq" id="WP_105864191.1">
    <property type="nucleotide sequence ID" value="NZ_PUEJ01000008.1"/>
</dbReference>
<comment type="caution">
    <text evidence="2">The sequence shown here is derived from an EMBL/GenBank/DDBJ whole genome shotgun (WGS) entry which is preliminary data.</text>
</comment>
<keyword evidence="3" id="KW-1185">Reference proteome</keyword>
<feature type="region of interest" description="Disordered" evidence="1">
    <location>
        <begin position="170"/>
        <end position="190"/>
    </location>
</feature>
<dbReference type="AlphaFoldDB" id="A0A2S9Q8F2"/>
<evidence type="ECO:0000313" key="3">
    <source>
        <dbReference type="Proteomes" id="UP000237682"/>
    </source>
</evidence>
<dbReference type="Proteomes" id="UP000237682">
    <property type="component" value="Unassembled WGS sequence"/>
</dbReference>
<proteinExistence type="predicted"/>
<sequence>MRQTYYDLYLVDTRQGPFAICFMKLNFTFVQKSRNAQIDREIEEAGARSNLPWTQAEAHDFIRIWQAQVQSVWNKRSVTISPWKGPVGLQFHFQTNTPSGYHWTIEVAKLAKGKVIAGATEYDTRSVYINNNELIPEEHPRQGQKQRGSVHEFAHMLDLRDDYFKQEEAARSASYRRGGTKHAKDYPSVTNRGETVLPRHLEKIKAWIDAELRRWASYETKAAS</sequence>
<organism evidence="2 3">
    <name type="scientific">Labrys okinawensis</name>
    <dbReference type="NCBI Taxonomy" id="346911"/>
    <lineage>
        <taxon>Bacteria</taxon>
        <taxon>Pseudomonadati</taxon>
        <taxon>Pseudomonadota</taxon>
        <taxon>Alphaproteobacteria</taxon>
        <taxon>Hyphomicrobiales</taxon>
        <taxon>Xanthobacteraceae</taxon>
        <taxon>Labrys</taxon>
    </lineage>
</organism>
<dbReference type="OrthoDB" id="8441745at2"/>
<protein>
    <submittedName>
        <fullName evidence="2">Uncharacterized protein</fullName>
    </submittedName>
</protein>
<name>A0A2S9Q8F2_9HYPH</name>